<dbReference type="SUPFAM" id="SSF56815">
    <property type="entry name" value="Sec1/munc18-like (SM) proteins"/>
    <property type="match status" value="1"/>
</dbReference>
<evidence type="ECO:0000313" key="4">
    <source>
        <dbReference type="Proteomes" id="UP000570595"/>
    </source>
</evidence>
<dbReference type="InterPro" id="IPR027482">
    <property type="entry name" value="Sec1-like_dom2"/>
</dbReference>
<dbReference type="Gene3D" id="3.40.50.1910">
    <property type="match status" value="1"/>
</dbReference>
<feature type="region of interest" description="Disordered" evidence="2">
    <location>
        <begin position="259"/>
        <end position="278"/>
    </location>
</feature>
<comment type="similarity">
    <text evidence="1">Belongs to the STXBP/unc-18/SEC1 family.</text>
</comment>
<dbReference type="EMBL" id="JABAHT010000112">
    <property type="protein sequence ID" value="KAF4664652.1"/>
    <property type="molecule type" value="Genomic_DNA"/>
</dbReference>
<dbReference type="Gene3D" id="1.25.40.60">
    <property type="match status" value="1"/>
</dbReference>
<evidence type="ECO:0000256" key="1">
    <source>
        <dbReference type="ARBA" id="ARBA00009884"/>
    </source>
</evidence>
<dbReference type="GO" id="GO:0016192">
    <property type="term" value="P:vesicle-mediated transport"/>
    <property type="evidence" value="ECO:0007669"/>
    <property type="project" value="InterPro"/>
</dbReference>
<dbReference type="Proteomes" id="UP000570595">
    <property type="component" value="Unassembled WGS sequence"/>
</dbReference>
<reference evidence="3 4" key="1">
    <citation type="submission" date="2020-04" db="EMBL/GenBank/DDBJ databases">
        <title>Perkinsus olseni comparative genomics.</title>
        <authorList>
            <person name="Bogema D.R."/>
        </authorList>
    </citation>
    <scope>NUCLEOTIDE SEQUENCE [LARGE SCALE GENOMIC DNA]</scope>
    <source>
        <strain evidence="3">ATCC PRA-179</strain>
    </source>
</reference>
<dbReference type="InterPro" id="IPR043127">
    <property type="entry name" value="Sec-1-like_dom3a"/>
</dbReference>
<sequence length="628" mass="68892">MLNLQEAERASLIRMLNLSVGTGDASGGRGADPLSEASTQWKVLVYDKSGKEVIAPLLKIGALRHHGVTLYLQLEDNRQAVSNVPVVYFMDPTKENIDRLVADCCDKKLYDQVYVNFTSRVSDDLLKYMAGSMLEKSKGKKVTDAAIEGCVDRIVNGLLSMLVTIRQIPIIRAPPESQSGPSTMVAERLHSRLMDMLRSGNAQTQDLFSNATGVERPVLILLDRDMDLATMLHHTWTYQALAHDLFDLNLNTVKIPTDDADAGSQSSGSHGASGGAGHKTYDLDSSDTFFVEHANMPFPAVASDVSTQLQEYNKKLQEMRSKDGGAGKLSSAINALPQMTEMKRSLDEHTNIASAMLKEIQEREINKYYEAESEFGSQGRTAGMTALMERLSPEGKGTAIDKLRAALVFVLRKPNLTSEQVEAICARLKEIGADPAAVEFIRSLQSMRQLTLDTTAIGDDQPQQKEPQQASFGGADATSGFAMFANKFASQMQQHGEGLLTGLKNLKNLLPMREDTLTTRIVSELMEQSESGANKLTQDYEYFDPRASTLAGESRSRHIPRVRGSFHQAIVFMVGGGNYVEQHTLSEWASSSRSRDTAGQPRSVIYGATDFVSPSAFCQELETLGNEK</sequence>
<proteinExistence type="inferred from homology"/>
<dbReference type="AlphaFoldDB" id="A0A7J6LZD4"/>
<dbReference type="Pfam" id="PF00995">
    <property type="entry name" value="Sec1"/>
    <property type="match status" value="2"/>
</dbReference>
<evidence type="ECO:0000256" key="2">
    <source>
        <dbReference type="SAM" id="MobiDB-lite"/>
    </source>
</evidence>
<accession>A0A7J6LZD4</accession>
<dbReference type="PANTHER" id="PTHR11679">
    <property type="entry name" value="VESICLE PROTEIN SORTING-ASSOCIATED"/>
    <property type="match status" value="1"/>
</dbReference>
<dbReference type="Gene3D" id="3.90.830.10">
    <property type="entry name" value="Syntaxin Binding Protein 1, Chain A, domain 2"/>
    <property type="match status" value="1"/>
</dbReference>
<dbReference type="OrthoDB" id="10251230at2759"/>
<dbReference type="PIRSF" id="PIRSF005715">
    <property type="entry name" value="VPS45_Sec1"/>
    <property type="match status" value="1"/>
</dbReference>
<dbReference type="InterPro" id="IPR001619">
    <property type="entry name" value="Sec1-like"/>
</dbReference>
<protein>
    <submittedName>
        <fullName evidence="3">Sec1 domain containing protein 1</fullName>
    </submittedName>
</protein>
<gene>
    <name evidence="3" type="primary">SCFD1</name>
    <name evidence="3" type="ORF">FOZ61_000646</name>
</gene>
<name>A0A7J6LZD4_PEROL</name>
<comment type="caution">
    <text evidence="3">The sequence shown here is derived from an EMBL/GenBank/DDBJ whole genome shotgun (WGS) entry which is preliminary data.</text>
</comment>
<organism evidence="3 4">
    <name type="scientific">Perkinsus olseni</name>
    <name type="common">Perkinsus atlanticus</name>
    <dbReference type="NCBI Taxonomy" id="32597"/>
    <lineage>
        <taxon>Eukaryota</taxon>
        <taxon>Sar</taxon>
        <taxon>Alveolata</taxon>
        <taxon>Perkinsozoa</taxon>
        <taxon>Perkinsea</taxon>
        <taxon>Perkinsida</taxon>
        <taxon>Perkinsidae</taxon>
        <taxon>Perkinsus</taxon>
    </lineage>
</organism>
<dbReference type="InterPro" id="IPR036045">
    <property type="entry name" value="Sec1-like_sf"/>
</dbReference>
<evidence type="ECO:0000313" key="3">
    <source>
        <dbReference type="EMBL" id="KAF4664652.1"/>
    </source>
</evidence>